<sequence>MTDLKLKLLLSCRSDAVETKKGYFGYTFCSSCCVGGVRGIWYLYVWWGVDLLDMIEFVGECRDTDYEGLFCGAHKTVILKGVCSSAHALLHSNGNYPLEDVPIQIHLQLQCLVVLCSIRPNPLPSQILNFILKLGSLVPSQTKRLWFSI</sequence>
<dbReference type="PANTHER" id="PTHR46039">
    <property type="entry name" value="SUCROSE-PHOSPHATE SYNTHASE 3-RELATED"/>
    <property type="match status" value="1"/>
</dbReference>
<dbReference type="AlphaFoldDB" id="A0A9Q0HAC0"/>
<dbReference type="EMBL" id="JAMYWD010000009">
    <property type="protein sequence ID" value="KAJ4961030.1"/>
    <property type="molecule type" value="Genomic_DNA"/>
</dbReference>
<dbReference type="PANTHER" id="PTHR46039:SF2">
    <property type="entry name" value="SUCROSE-PHOSPHATE SYNTHASE 1"/>
    <property type="match status" value="1"/>
</dbReference>
<comment type="caution">
    <text evidence="3">The sequence shown here is derived from an EMBL/GenBank/DDBJ whole genome shotgun (WGS) entry which is preliminary data.</text>
</comment>
<keyword evidence="1" id="KW-0328">Glycosyltransferase</keyword>
<proteinExistence type="predicted"/>
<dbReference type="GO" id="GO:0016757">
    <property type="term" value="F:glycosyltransferase activity"/>
    <property type="evidence" value="ECO:0007669"/>
    <property type="project" value="UniProtKB-KW"/>
</dbReference>
<gene>
    <name evidence="3" type="ORF">NE237_020940</name>
</gene>
<dbReference type="Proteomes" id="UP001141806">
    <property type="component" value="Unassembled WGS sequence"/>
</dbReference>
<reference evidence="3" key="1">
    <citation type="journal article" date="2023" name="Plant J.">
        <title>The genome of the king protea, Protea cynaroides.</title>
        <authorList>
            <person name="Chang J."/>
            <person name="Duong T.A."/>
            <person name="Schoeman C."/>
            <person name="Ma X."/>
            <person name="Roodt D."/>
            <person name="Barker N."/>
            <person name="Li Z."/>
            <person name="Van de Peer Y."/>
            <person name="Mizrachi E."/>
        </authorList>
    </citation>
    <scope>NUCLEOTIDE SEQUENCE</scope>
    <source>
        <tissue evidence="3">Young leaves</tissue>
    </source>
</reference>
<organism evidence="3 4">
    <name type="scientific">Protea cynaroides</name>
    <dbReference type="NCBI Taxonomy" id="273540"/>
    <lineage>
        <taxon>Eukaryota</taxon>
        <taxon>Viridiplantae</taxon>
        <taxon>Streptophyta</taxon>
        <taxon>Embryophyta</taxon>
        <taxon>Tracheophyta</taxon>
        <taxon>Spermatophyta</taxon>
        <taxon>Magnoliopsida</taxon>
        <taxon>Proteales</taxon>
        <taxon>Proteaceae</taxon>
        <taxon>Protea</taxon>
    </lineage>
</organism>
<keyword evidence="4" id="KW-1185">Reference proteome</keyword>
<dbReference type="OrthoDB" id="1717174at2759"/>
<dbReference type="InterPro" id="IPR044161">
    <property type="entry name" value="SPS"/>
</dbReference>
<evidence type="ECO:0000313" key="4">
    <source>
        <dbReference type="Proteomes" id="UP001141806"/>
    </source>
</evidence>
<evidence type="ECO:0000313" key="3">
    <source>
        <dbReference type="EMBL" id="KAJ4961030.1"/>
    </source>
</evidence>
<evidence type="ECO:0000256" key="1">
    <source>
        <dbReference type="ARBA" id="ARBA00022676"/>
    </source>
</evidence>
<keyword evidence="2" id="KW-0808">Transferase</keyword>
<name>A0A9Q0HAC0_9MAGN</name>
<protein>
    <submittedName>
        <fullName evidence="3">Uncharacterized protein</fullName>
    </submittedName>
</protein>
<accession>A0A9Q0HAC0</accession>
<evidence type="ECO:0000256" key="2">
    <source>
        <dbReference type="ARBA" id="ARBA00022679"/>
    </source>
</evidence>